<dbReference type="GO" id="GO:0006893">
    <property type="term" value="P:Golgi to plasma membrane transport"/>
    <property type="evidence" value="ECO:0007669"/>
    <property type="project" value="TreeGrafter"/>
</dbReference>
<name>A0AAV5QWS9_PICKL</name>
<dbReference type="PANTHER" id="PTHR12100:SF1">
    <property type="entry name" value="RECYCLIN-1"/>
    <property type="match status" value="1"/>
</dbReference>
<protein>
    <submittedName>
        <fullName evidence="1">Rcy1 protein</fullName>
    </submittedName>
</protein>
<reference evidence="1 2" key="1">
    <citation type="journal article" date="2023" name="Elife">
        <title>Identification of key yeast species and microbe-microbe interactions impacting larval growth of Drosophila in the wild.</title>
        <authorList>
            <person name="Mure A."/>
            <person name="Sugiura Y."/>
            <person name="Maeda R."/>
            <person name="Honda K."/>
            <person name="Sakurai N."/>
            <person name="Takahashi Y."/>
            <person name="Watada M."/>
            <person name="Katoh T."/>
            <person name="Gotoh A."/>
            <person name="Gotoh Y."/>
            <person name="Taniguchi I."/>
            <person name="Nakamura K."/>
            <person name="Hayashi T."/>
            <person name="Katayama T."/>
            <person name="Uemura T."/>
            <person name="Hattori Y."/>
        </authorList>
    </citation>
    <scope>NUCLEOTIDE SEQUENCE [LARGE SCALE GENOMIC DNA]</scope>
    <source>
        <strain evidence="1 2">PK-24</strain>
    </source>
</reference>
<proteinExistence type="predicted"/>
<dbReference type="GO" id="GO:0000145">
    <property type="term" value="C:exocyst"/>
    <property type="evidence" value="ECO:0007669"/>
    <property type="project" value="TreeGrafter"/>
</dbReference>
<gene>
    <name evidence="1" type="ORF">DAPK24_002790</name>
</gene>
<comment type="caution">
    <text evidence="1">The sequence shown here is derived from an EMBL/GenBank/DDBJ whole genome shotgun (WGS) entry which is preliminary data.</text>
</comment>
<keyword evidence="2" id="KW-1185">Reference proteome</keyword>
<dbReference type="PANTHER" id="PTHR12100">
    <property type="entry name" value="SEC10"/>
    <property type="match status" value="1"/>
</dbReference>
<dbReference type="EMBL" id="BTGB01000001">
    <property type="protein sequence ID" value="GMM43704.1"/>
    <property type="molecule type" value="Genomic_DNA"/>
</dbReference>
<dbReference type="Proteomes" id="UP001378960">
    <property type="component" value="Unassembled WGS sequence"/>
</dbReference>
<sequence length="924" mass="107554">MVHRVALPLQYDVGLSENIIDAICLNAVHVIDIINLSLVNKQINKFINENNNIWINYCKKLGIWCNGNDETNNIIDIITPLNCLDIKINDPFIAKNTFIKIYSLISPIVKQLLIDNYTNFQNLTIFNTYNTPILQAKLFSNIGNFIIIMNRFNNYDSLIIRFNSIINLFINSIINEIQLQLKFQNYSNVLSLITALDCLNISNERINIDPLDSLLEFFISKYNDDYINLLTDNLSNECFQSENNNHNTSQKHKRGIVKGYSFSFEKVDEIFNNITEMLNNQLIEIDNIFKSSDKNLNRSIDEIPIILKVLENFLSNYLIGGLIDKIIFKSKQIDSYDDGLIIKEKVVGDGQSKEEGIENIDNDNNNNDNNDNDNDLKINLINETSLFFQCVPYLHYKLIKMLENLKYPKTEILLESNETINMNYIKVSCEFINYYYEQYLIEFSIELPRKCHQSLIQLIQSWKSDNQKFQKNIEFEILKLVINDDNENNNKKSNYEIINTFTNLFTFNNKQKEIKDEPENNENKLTKMEAKLKILSAKVESLKNLISLDLTILLLQHIKNSYDLLIGLTEYSITVQLKKQINETCQNIFSEFLNILINQHIKPGFQEALNRLNDYKPIEQEEGLIEPVNKFIELVEVGDLILQMIDVFYKNELINNGIISNGGSKDFLKMNGIEKSIKLFENILDTYVANGLDISINIIINEIKFKIENKLGGLELLPQSQSSNKSFSTIENGNNDTNNDNMVYNLKFNEELRLNTGLMSEWTEIYINVLNNHFKLLQESIEKSIMEVFKQELGERLIIYLIKLILKKFKISVIGGIQFNYDINKLYEFYKINKIKPAIDYLIGFKKINQLYLIDCLIDNKNNKEIKLHCKELGKLIIEIGRDNGIFTPEEVYQFVSRRSDWYKIKKNIDKVVYGFGADDCVIM</sequence>
<accession>A0AAV5QWS9</accession>
<dbReference type="GO" id="GO:0006887">
    <property type="term" value="P:exocytosis"/>
    <property type="evidence" value="ECO:0007669"/>
    <property type="project" value="TreeGrafter"/>
</dbReference>
<organism evidence="1 2">
    <name type="scientific">Pichia kluyveri</name>
    <name type="common">Yeast</name>
    <dbReference type="NCBI Taxonomy" id="36015"/>
    <lineage>
        <taxon>Eukaryota</taxon>
        <taxon>Fungi</taxon>
        <taxon>Dikarya</taxon>
        <taxon>Ascomycota</taxon>
        <taxon>Saccharomycotina</taxon>
        <taxon>Pichiomycetes</taxon>
        <taxon>Pichiales</taxon>
        <taxon>Pichiaceae</taxon>
        <taxon>Pichia</taxon>
    </lineage>
</organism>
<dbReference type="AlphaFoldDB" id="A0AAV5QWS9"/>
<evidence type="ECO:0000313" key="2">
    <source>
        <dbReference type="Proteomes" id="UP001378960"/>
    </source>
</evidence>
<evidence type="ECO:0000313" key="1">
    <source>
        <dbReference type="EMBL" id="GMM43704.1"/>
    </source>
</evidence>
<dbReference type="InterPro" id="IPR009976">
    <property type="entry name" value="Sec10-like"/>
</dbReference>